<evidence type="ECO:0000313" key="1">
    <source>
        <dbReference type="EMBL" id="KAI3747029.1"/>
    </source>
</evidence>
<dbReference type="Proteomes" id="UP001055879">
    <property type="component" value="Linkage Group LG03"/>
</dbReference>
<sequence length="127" mass="14226">MQDFVHLLAGGAWNTKRTPSFFVHLKGCGGSTTTTFAWLLKLFDNIIVYNPCIIIVFSLELELDIPLLKLTCIWLVFKMYNLCRCFHPYMVWDPIYKGLVSISLGGPNGIPLIDDLCMGGLSKRGAP</sequence>
<keyword evidence="2" id="KW-1185">Reference proteome</keyword>
<gene>
    <name evidence="1" type="ORF">L6452_09471</name>
</gene>
<dbReference type="EMBL" id="CM042049">
    <property type="protein sequence ID" value="KAI3747029.1"/>
    <property type="molecule type" value="Genomic_DNA"/>
</dbReference>
<evidence type="ECO:0000313" key="2">
    <source>
        <dbReference type="Proteomes" id="UP001055879"/>
    </source>
</evidence>
<reference evidence="2" key="1">
    <citation type="journal article" date="2022" name="Mol. Ecol. Resour.">
        <title>The genomes of chicory, endive, great burdock and yacon provide insights into Asteraceae palaeo-polyploidization history and plant inulin production.</title>
        <authorList>
            <person name="Fan W."/>
            <person name="Wang S."/>
            <person name="Wang H."/>
            <person name="Wang A."/>
            <person name="Jiang F."/>
            <person name="Liu H."/>
            <person name="Zhao H."/>
            <person name="Xu D."/>
            <person name="Zhang Y."/>
        </authorList>
    </citation>
    <scope>NUCLEOTIDE SEQUENCE [LARGE SCALE GENOMIC DNA]</scope>
    <source>
        <strain evidence="2">cv. Niubang</strain>
    </source>
</reference>
<accession>A0ACB9DK53</accession>
<protein>
    <submittedName>
        <fullName evidence="1">Uncharacterized protein</fullName>
    </submittedName>
</protein>
<organism evidence="1 2">
    <name type="scientific">Arctium lappa</name>
    <name type="common">Greater burdock</name>
    <name type="synonym">Lappa major</name>
    <dbReference type="NCBI Taxonomy" id="4217"/>
    <lineage>
        <taxon>Eukaryota</taxon>
        <taxon>Viridiplantae</taxon>
        <taxon>Streptophyta</taxon>
        <taxon>Embryophyta</taxon>
        <taxon>Tracheophyta</taxon>
        <taxon>Spermatophyta</taxon>
        <taxon>Magnoliopsida</taxon>
        <taxon>eudicotyledons</taxon>
        <taxon>Gunneridae</taxon>
        <taxon>Pentapetalae</taxon>
        <taxon>asterids</taxon>
        <taxon>campanulids</taxon>
        <taxon>Asterales</taxon>
        <taxon>Asteraceae</taxon>
        <taxon>Carduoideae</taxon>
        <taxon>Cardueae</taxon>
        <taxon>Arctiinae</taxon>
        <taxon>Arctium</taxon>
    </lineage>
</organism>
<proteinExistence type="predicted"/>
<reference evidence="1 2" key="2">
    <citation type="journal article" date="2022" name="Mol. Ecol. Resour.">
        <title>The genomes of chicory, endive, great burdock and yacon provide insights into Asteraceae paleo-polyploidization history and plant inulin production.</title>
        <authorList>
            <person name="Fan W."/>
            <person name="Wang S."/>
            <person name="Wang H."/>
            <person name="Wang A."/>
            <person name="Jiang F."/>
            <person name="Liu H."/>
            <person name="Zhao H."/>
            <person name="Xu D."/>
            <person name="Zhang Y."/>
        </authorList>
    </citation>
    <scope>NUCLEOTIDE SEQUENCE [LARGE SCALE GENOMIC DNA]</scope>
    <source>
        <strain evidence="2">cv. Niubang</strain>
    </source>
</reference>
<name>A0ACB9DK53_ARCLA</name>
<comment type="caution">
    <text evidence="1">The sequence shown here is derived from an EMBL/GenBank/DDBJ whole genome shotgun (WGS) entry which is preliminary data.</text>
</comment>